<feature type="transmembrane region" description="Helical" evidence="7">
    <location>
        <begin position="12"/>
        <end position="33"/>
    </location>
</feature>
<feature type="transmembrane region" description="Helical" evidence="7">
    <location>
        <begin position="64"/>
        <end position="85"/>
    </location>
</feature>
<dbReference type="OrthoDB" id="9793799at2"/>
<dbReference type="KEGG" id="salo:EF888_02820"/>
<keyword evidence="10" id="KW-1185">Reference proteome</keyword>
<dbReference type="Pfam" id="PF04239">
    <property type="entry name" value="DUF421"/>
    <property type="match status" value="1"/>
</dbReference>
<keyword evidence="3" id="KW-1003">Cell membrane</keyword>
<evidence type="ECO:0000259" key="8">
    <source>
        <dbReference type="Pfam" id="PF04239"/>
    </source>
</evidence>
<comment type="similarity">
    <text evidence="2">Belongs to the UPF0702 family.</text>
</comment>
<protein>
    <submittedName>
        <fullName evidence="9">Uncharacterized protein DUF421</fullName>
    </submittedName>
</protein>
<evidence type="ECO:0000256" key="4">
    <source>
        <dbReference type="ARBA" id="ARBA00022692"/>
    </source>
</evidence>
<keyword evidence="6 7" id="KW-0472">Membrane</keyword>
<name>A0A316GGD7_9RHOB</name>
<dbReference type="GO" id="GO:0005886">
    <property type="term" value="C:plasma membrane"/>
    <property type="evidence" value="ECO:0007669"/>
    <property type="project" value="UniProtKB-SubCell"/>
</dbReference>
<dbReference type="RefSeq" id="WP_109757352.1">
    <property type="nucleotide sequence ID" value="NZ_CP034588.1"/>
</dbReference>
<evidence type="ECO:0000256" key="3">
    <source>
        <dbReference type="ARBA" id="ARBA00022475"/>
    </source>
</evidence>
<evidence type="ECO:0000313" key="9">
    <source>
        <dbReference type="EMBL" id="PWK58460.1"/>
    </source>
</evidence>
<dbReference type="InterPro" id="IPR007353">
    <property type="entry name" value="DUF421"/>
</dbReference>
<keyword evidence="4 7" id="KW-0812">Transmembrane</keyword>
<sequence>MFVDNSFMDAVLRGTVLSAVGLTWIVFLVRIVGLSSFSKMTNFDFVMTIAMGSLLATSSQSETWLAFAQSLAAIATLFAVQVILAKARLRWPRVRRTLQNRPVLLMRDGHFLEHEMRAQRVSRGDLLEKLRGANVSDLSTVKAVVLETTGDVSVLHGDPVSEALVSNVA</sequence>
<dbReference type="EMBL" id="QGGV01000001">
    <property type="protein sequence ID" value="PWK58460.1"/>
    <property type="molecule type" value="Genomic_DNA"/>
</dbReference>
<organism evidence="9 10">
    <name type="scientific">Silicimonas algicola</name>
    <dbReference type="NCBI Taxonomy" id="1826607"/>
    <lineage>
        <taxon>Bacteria</taxon>
        <taxon>Pseudomonadati</taxon>
        <taxon>Pseudomonadota</taxon>
        <taxon>Alphaproteobacteria</taxon>
        <taxon>Rhodobacterales</taxon>
        <taxon>Paracoccaceae</taxon>
    </lineage>
</organism>
<dbReference type="Proteomes" id="UP000245390">
    <property type="component" value="Unassembled WGS sequence"/>
</dbReference>
<evidence type="ECO:0000256" key="5">
    <source>
        <dbReference type="ARBA" id="ARBA00022989"/>
    </source>
</evidence>
<gene>
    <name evidence="9" type="ORF">C8D95_101274</name>
</gene>
<evidence type="ECO:0000256" key="1">
    <source>
        <dbReference type="ARBA" id="ARBA00004651"/>
    </source>
</evidence>
<dbReference type="Gene3D" id="3.30.240.20">
    <property type="entry name" value="bsu07140 like domains"/>
    <property type="match status" value="1"/>
</dbReference>
<evidence type="ECO:0000256" key="2">
    <source>
        <dbReference type="ARBA" id="ARBA00006448"/>
    </source>
</evidence>
<reference evidence="9 10" key="1">
    <citation type="submission" date="2018-05" db="EMBL/GenBank/DDBJ databases">
        <title>Genomic Encyclopedia of Type Strains, Phase IV (KMG-IV): sequencing the most valuable type-strain genomes for metagenomic binning, comparative biology and taxonomic classification.</title>
        <authorList>
            <person name="Goeker M."/>
        </authorList>
    </citation>
    <scope>NUCLEOTIDE SEQUENCE [LARGE SCALE GENOMIC DNA]</scope>
    <source>
        <strain evidence="9 10">DSM 103371</strain>
    </source>
</reference>
<feature type="domain" description="YetF C-terminal" evidence="8">
    <location>
        <begin position="90"/>
        <end position="156"/>
    </location>
</feature>
<dbReference type="PANTHER" id="PTHR34582">
    <property type="entry name" value="UPF0702 TRANSMEMBRANE PROTEIN YCAP"/>
    <property type="match status" value="1"/>
</dbReference>
<keyword evidence="5 7" id="KW-1133">Transmembrane helix</keyword>
<proteinExistence type="inferred from homology"/>
<evidence type="ECO:0000256" key="7">
    <source>
        <dbReference type="SAM" id="Phobius"/>
    </source>
</evidence>
<evidence type="ECO:0000313" key="10">
    <source>
        <dbReference type="Proteomes" id="UP000245390"/>
    </source>
</evidence>
<dbReference type="AlphaFoldDB" id="A0A316GGD7"/>
<comment type="caution">
    <text evidence="9">The sequence shown here is derived from an EMBL/GenBank/DDBJ whole genome shotgun (WGS) entry which is preliminary data.</text>
</comment>
<dbReference type="PANTHER" id="PTHR34582:SF6">
    <property type="entry name" value="UPF0702 TRANSMEMBRANE PROTEIN YCAP"/>
    <property type="match status" value="1"/>
</dbReference>
<comment type="subcellular location">
    <subcellularLocation>
        <location evidence="1">Cell membrane</location>
        <topology evidence="1">Multi-pass membrane protein</topology>
    </subcellularLocation>
</comment>
<accession>A0A316GGD7</accession>
<evidence type="ECO:0000256" key="6">
    <source>
        <dbReference type="ARBA" id="ARBA00023136"/>
    </source>
</evidence>
<dbReference type="InterPro" id="IPR023090">
    <property type="entry name" value="UPF0702_alpha/beta_dom_sf"/>
</dbReference>